<dbReference type="RefSeq" id="NP_203438.1">
    <property type="nucleotide sequence ID" value="NC_003085.1"/>
</dbReference>
<dbReference type="GeneID" id="921761"/>
<accession>Q94MU5</accession>
<evidence type="ECO:0000313" key="2">
    <source>
        <dbReference type="EMBL" id="AAK94359.1"/>
    </source>
</evidence>
<dbReference type="Proteomes" id="UP000002093">
    <property type="component" value="Segment"/>
</dbReference>
<name>Q94MU5_9CAUD</name>
<protein>
    <submittedName>
        <fullName evidence="2">p24</fullName>
    </submittedName>
</protein>
<dbReference type="EMBL" id="AF396866">
    <property type="protein sequence ID" value="AAK94359.1"/>
    <property type="molecule type" value="Genomic_DNA"/>
</dbReference>
<feature type="region of interest" description="Disordered" evidence="1">
    <location>
        <begin position="149"/>
        <end position="199"/>
    </location>
</feature>
<proteinExistence type="predicted"/>
<evidence type="ECO:0000256" key="1">
    <source>
        <dbReference type="SAM" id="MobiDB-lite"/>
    </source>
</evidence>
<sequence>MTCIKFEVPIKAPSLTNQREHYSSLHRQKSRQRDATRRRWPGWDGGPLLVVRLTRVAPRALDSDNLAASLKSVRDEVCACLRVDDATPLVRWEYRQEKGPEVVRVEVAWGDAPAAVVGQVLHALTVRADALLAANATQVALPPPVPALEASRAMATPPRPPESISEDRPRRVRKAPAELRALATSNTYPAAHPKKETKR</sequence>
<keyword evidence="3" id="KW-1185">Reference proteome</keyword>
<reference evidence="2 3" key="1">
    <citation type="submission" date="2001-06" db="EMBL/GenBank/DDBJ databases">
        <title>Genome organization of temperate Myxococcus phage Mx8.</title>
        <authorList>
            <person name="Youderian P."/>
            <person name="Walthers D."/>
            <person name="Salmi D."/>
            <person name="Magrini V."/>
            <person name="Hartzell P.L."/>
        </authorList>
    </citation>
    <scope>NUCLEOTIDE SEQUENCE [LARGE SCALE GENOMIC DNA]</scope>
</reference>
<dbReference type="KEGG" id="vg:921761"/>
<organism evidence="2 3">
    <name type="scientific">Myxococcus phage Mx8</name>
    <dbReference type="NCBI Taxonomy" id="49964"/>
    <lineage>
        <taxon>Viruses</taxon>
        <taxon>Duplodnaviria</taxon>
        <taxon>Heunggongvirae</taxon>
        <taxon>Uroviricota</taxon>
        <taxon>Caudoviricetes</taxon>
        <taxon>Myxoctovirus</taxon>
        <taxon>Myxoctovirus Mx8</taxon>
    </lineage>
</organism>
<evidence type="ECO:0000313" key="3">
    <source>
        <dbReference type="Proteomes" id="UP000002093"/>
    </source>
</evidence>